<accession>A0ABP0A2Y3</accession>
<evidence type="ECO:0000256" key="1">
    <source>
        <dbReference type="SAM" id="SignalP"/>
    </source>
</evidence>
<sequence>MLSLLVLALPLLLLSPGHAAPAPSQDLERVGIVGGQEAPGSKWPWQVSLDAKRNSGCTCAGAPSSTPSGC</sequence>
<dbReference type="EMBL" id="OY882861">
    <property type="protein sequence ID" value="CAK6444859.1"/>
    <property type="molecule type" value="Genomic_DNA"/>
</dbReference>
<feature type="signal peptide" evidence="1">
    <location>
        <begin position="1"/>
        <end position="19"/>
    </location>
</feature>
<dbReference type="SUPFAM" id="SSF50494">
    <property type="entry name" value="Trypsin-like serine proteases"/>
    <property type="match status" value="1"/>
</dbReference>
<reference evidence="2" key="1">
    <citation type="submission" date="2023-12" db="EMBL/GenBank/DDBJ databases">
        <authorList>
            <person name="Brown T."/>
        </authorList>
    </citation>
    <scope>NUCLEOTIDE SEQUENCE</scope>
</reference>
<dbReference type="InterPro" id="IPR043504">
    <property type="entry name" value="Peptidase_S1_PA_chymotrypsin"/>
</dbReference>
<dbReference type="Gene3D" id="2.40.10.10">
    <property type="entry name" value="Trypsin-like serine proteases"/>
    <property type="match status" value="1"/>
</dbReference>
<keyword evidence="3" id="KW-1185">Reference proteome</keyword>
<feature type="chain" id="PRO_5047048707" evidence="1">
    <location>
        <begin position="20"/>
        <end position="70"/>
    </location>
</feature>
<organism evidence="2 3">
    <name type="scientific">Pipistrellus nathusii</name>
    <name type="common">Nathusius' pipistrelle</name>
    <dbReference type="NCBI Taxonomy" id="59473"/>
    <lineage>
        <taxon>Eukaryota</taxon>
        <taxon>Metazoa</taxon>
        <taxon>Chordata</taxon>
        <taxon>Craniata</taxon>
        <taxon>Vertebrata</taxon>
        <taxon>Euteleostomi</taxon>
        <taxon>Mammalia</taxon>
        <taxon>Eutheria</taxon>
        <taxon>Laurasiatheria</taxon>
        <taxon>Chiroptera</taxon>
        <taxon>Yangochiroptera</taxon>
        <taxon>Vespertilionidae</taxon>
        <taxon>Pipistrellus</taxon>
    </lineage>
</organism>
<evidence type="ECO:0000313" key="2">
    <source>
        <dbReference type="EMBL" id="CAK6444859.1"/>
    </source>
</evidence>
<name>A0ABP0A2Y3_PIPNA</name>
<evidence type="ECO:0000313" key="3">
    <source>
        <dbReference type="Proteomes" id="UP001314169"/>
    </source>
</evidence>
<gene>
    <name evidence="2" type="ORF">MPIPNATIZW_LOCUS13165</name>
</gene>
<proteinExistence type="predicted"/>
<protein>
    <submittedName>
        <fullName evidence="2">Uncharacterized protein</fullName>
    </submittedName>
</protein>
<keyword evidence="1" id="KW-0732">Signal</keyword>
<dbReference type="Proteomes" id="UP001314169">
    <property type="component" value="Chromosome 4"/>
</dbReference>
<dbReference type="InterPro" id="IPR009003">
    <property type="entry name" value="Peptidase_S1_PA"/>
</dbReference>